<accession>A0AAJ1QY94</accession>
<evidence type="ECO:0000259" key="1">
    <source>
        <dbReference type="SMART" id="SM00245"/>
    </source>
</evidence>
<dbReference type="Gene3D" id="3.30.750.170">
    <property type="match status" value="1"/>
</dbReference>
<dbReference type="Pfam" id="PF18294">
    <property type="entry name" value="Pept_S41_N"/>
    <property type="match status" value="1"/>
</dbReference>
<dbReference type="GO" id="GO:0007165">
    <property type="term" value="P:signal transduction"/>
    <property type="evidence" value="ECO:0007669"/>
    <property type="project" value="TreeGrafter"/>
</dbReference>
<comment type="caution">
    <text evidence="2">The sequence shown here is derived from an EMBL/GenBank/DDBJ whole genome shotgun (WGS) entry which is preliminary data.</text>
</comment>
<reference evidence="2 3" key="1">
    <citation type="journal article" date="2014" name="Int. J. Syst. Evol. Microbiol.">
        <title>Complete genome sequence of Corynebacterium casei LMG S-19264T (=DSM 44701T), isolated from a smear-ripened cheese.</title>
        <authorList>
            <consortium name="US DOE Joint Genome Institute (JGI-PGF)"/>
            <person name="Walter F."/>
            <person name="Albersmeier A."/>
            <person name="Kalinowski J."/>
            <person name="Ruckert C."/>
        </authorList>
    </citation>
    <scope>NUCLEOTIDE SEQUENCE [LARGE SCALE GENOMIC DNA]</scope>
    <source>
        <strain evidence="2 3">CECT 8670</strain>
    </source>
</reference>
<dbReference type="SUPFAM" id="SSF50156">
    <property type="entry name" value="PDZ domain-like"/>
    <property type="match status" value="1"/>
</dbReference>
<dbReference type="RefSeq" id="WP_261973271.1">
    <property type="nucleotide sequence ID" value="NZ_CP103460.1"/>
</dbReference>
<proteinExistence type="predicted"/>
<sequence length="491" mass="54263">MTFKLFPKVIVFFIISLLFINCDKSEDGIPTDLEVENFIWGGLNAYYLWQSDVPDLADLRFSNQNQLNAYLEGFSSPENLFDNLLYTEQNGYGLNEKGYDRFSWIVDDYIALENSFQGITESNGMETTFFYENGSSTNVYAVVRQVLPGSDAAAKGVLRGMVFKAVDGTQITNTNLQNLLFGANTSYTINLADFNGGNPILNGNSIDLTKSQLQEDPVAKVEVFVEGAKTIGYLLYNQFASSYDSELNAAFGTFKASGVTDLIVDLRYNGGGSVQTATYLGSMITTESNTTVFSKQVWNEKVMENNDASNFINYFTDKITDTDESINSLNLSTVYFIVSEDTASASELVINALSAYIDVKLVGTQTVGKQVGSITLYDSEDYSRYGVDLNTNHTYAMQPIVLEITNANGENNPNGYIPEVPLAEDYGQDSGILNLGILGNRSEPLLNKTIEYVSTGTIPSAKTPVSIKKEQITNSKLQRPFANEMYVEFKK</sequence>
<protein>
    <submittedName>
        <fullName evidence="2">S41 family peptidase</fullName>
    </submittedName>
</protein>
<dbReference type="InterPro" id="IPR036034">
    <property type="entry name" value="PDZ_sf"/>
</dbReference>
<dbReference type="Pfam" id="PF03572">
    <property type="entry name" value="Peptidase_S41"/>
    <property type="match status" value="1"/>
</dbReference>
<dbReference type="EMBL" id="JAUFQH010000010">
    <property type="protein sequence ID" value="MDN3620148.1"/>
    <property type="molecule type" value="Genomic_DNA"/>
</dbReference>
<dbReference type="GO" id="GO:0004175">
    <property type="term" value="F:endopeptidase activity"/>
    <property type="evidence" value="ECO:0007669"/>
    <property type="project" value="TreeGrafter"/>
</dbReference>
<dbReference type="GO" id="GO:0006508">
    <property type="term" value="P:proteolysis"/>
    <property type="evidence" value="ECO:0007669"/>
    <property type="project" value="InterPro"/>
</dbReference>
<dbReference type="SUPFAM" id="SSF52096">
    <property type="entry name" value="ClpP/crotonase"/>
    <property type="match status" value="1"/>
</dbReference>
<dbReference type="InterPro" id="IPR005151">
    <property type="entry name" value="Tail-specific_protease"/>
</dbReference>
<dbReference type="PANTHER" id="PTHR32060">
    <property type="entry name" value="TAIL-SPECIFIC PROTEASE"/>
    <property type="match status" value="1"/>
</dbReference>
<dbReference type="Proteomes" id="UP001228636">
    <property type="component" value="Unassembled WGS sequence"/>
</dbReference>
<dbReference type="Gene3D" id="3.90.226.10">
    <property type="entry name" value="2-enoyl-CoA Hydratase, Chain A, domain 1"/>
    <property type="match status" value="1"/>
</dbReference>
<dbReference type="GO" id="GO:0030288">
    <property type="term" value="C:outer membrane-bounded periplasmic space"/>
    <property type="evidence" value="ECO:0007669"/>
    <property type="project" value="TreeGrafter"/>
</dbReference>
<name>A0AAJ1QY94_9FLAO</name>
<evidence type="ECO:0000313" key="2">
    <source>
        <dbReference type="EMBL" id="MDN3620148.1"/>
    </source>
</evidence>
<feature type="domain" description="Tail specific protease" evidence="1">
    <location>
        <begin position="197"/>
        <end position="407"/>
    </location>
</feature>
<gene>
    <name evidence="2" type="ORF">QWY81_11850</name>
</gene>
<organism evidence="2 3">
    <name type="scientific">Polaribacter sejongensis</name>
    <dbReference type="NCBI Taxonomy" id="985043"/>
    <lineage>
        <taxon>Bacteria</taxon>
        <taxon>Pseudomonadati</taxon>
        <taxon>Bacteroidota</taxon>
        <taxon>Flavobacteriia</taxon>
        <taxon>Flavobacteriales</taxon>
        <taxon>Flavobacteriaceae</taxon>
    </lineage>
</organism>
<dbReference type="AlphaFoldDB" id="A0AAJ1QY94"/>
<dbReference type="PANTHER" id="PTHR32060:SF30">
    <property type="entry name" value="CARBOXY-TERMINAL PROCESSING PROTEASE CTPA"/>
    <property type="match status" value="1"/>
</dbReference>
<dbReference type="Gene3D" id="2.30.42.10">
    <property type="match status" value="1"/>
</dbReference>
<dbReference type="GO" id="GO:0008236">
    <property type="term" value="F:serine-type peptidase activity"/>
    <property type="evidence" value="ECO:0007669"/>
    <property type="project" value="InterPro"/>
</dbReference>
<dbReference type="InterPro" id="IPR029045">
    <property type="entry name" value="ClpP/crotonase-like_dom_sf"/>
</dbReference>
<evidence type="ECO:0000313" key="3">
    <source>
        <dbReference type="Proteomes" id="UP001228636"/>
    </source>
</evidence>
<dbReference type="SMART" id="SM00245">
    <property type="entry name" value="TSPc"/>
    <property type="match status" value="1"/>
</dbReference>
<dbReference type="CDD" id="cd07561">
    <property type="entry name" value="Peptidase_S41_CPP_like"/>
    <property type="match status" value="1"/>
</dbReference>
<dbReference type="InterPro" id="IPR041613">
    <property type="entry name" value="Pept_S41_N"/>
</dbReference>